<dbReference type="SUPFAM" id="SSF52540">
    <property type="entry name" value="P-loop containing nucleoside triphosphate hydrolases"/>
    <property type="match status" value="1"/>
</dbReference>
<proteinExistence type="inferred from homology"/>
<dbReference type="NCBIfam" id="TIGR03598">
    <property type="entry name" value="GTPase_YsxC"/>
    <property type="match status" value="1"/>
</dbReference>
<feature type="domain" description="EngB-type G" evidence="10">
    <location>
        <begin position="1"/>
        <end position="162"/>
    </location>
</feature>
<keyword evidence="4" id="KW-0479">Metal-binding</keyword>
<keyword evidence="9" id="KW-0131">Cell cycle</keyword>
<evidence type="ECO:0000256" key="2">
    <source>
        <dbReference type="ARBA" id="ARBA00009638"/>
    </source>
</evidence>
<dbReference type="Pfam" id="PF01926">
    <property type="entry name" value="MMR_HSR1"/>
    <property type="match status" value="1"/>
</dbReference>
<evidence type="ECO:0000256" key="7">
    <source>
        <dbReference type="ARBA" id="ARBA00023134"/>
    </source>
</evidence>
<dbReference type="GO" id="GO:0046872">
    <property type="term" value="F:metal ion binding"/>
    <property type="evidence" value="ECO:0007669"/>
    <property type="project" value="UniProtKB-KW"/>
</dbReference>
<dbReference type="Gene3D" id="3.40.50.300">
    <property type="entry name" value="P-loop containing nucleotide triphosphate hydrolases"/>
    <property type="match status" value="1"/>
</dbReference>
<dbReference type="GO" id="GO:0000917">
    <property type="term" value="P:division septum assembly"/>
    <property type="evidence" value="ECO:0007669"/>
    <property type="project" value="UniProtKB-KW"/>
</dbReference>
<evidence type="ECO:0000256" key="5">
    <source>
        <dbReference type="ARBA" id="ARBA00022741"/>
    </source>
</evidence>
<organism evidence="11">
    <name type="scientific">marine metagenome</name>
    <dbReference type="NCBI Taxonomy" id="408172"/>
    <lineage>
        <taxon>unclassified sequences</taxon>
        <taxon>metagenomes</taxon>
        <taxon>ecological metagenomes</taxon>
    </lineage>
</organism>
<reference evidence="11" key="1">
    <citation type="submission" date="2018-05" db="EMBL/GenBank/DDBJ databases">
        <authorList>
            <person name="Lanie J.A."/>
            <person name="Ng W.-L."/>
            <person name="Kazmierczak K.M."/>
            <person name="Andrzejewski T.M."/>
            <person name="Davidsen T.M."/>
            <person name="Wayne K.J."/>
            <person name="Tettelin H."/>
            <person name="Glass J.I."/>
            <person name="Rusch D."/>
            <person name="Podicherti R."/>
            <person name="Tsui H.-C.T."/>
            <person name="Winkler M.E."/>
        </authorList>
    </citation>
    <scope>NUCLEOTIDE SEQUENCE</scope>
</reference>
<gene>
    <name evidence="11" type="ORF">METZ01_LOCUS303518</name>
</gene>
<dbReference type="HAMAP" id="MF_00321">
    <property type="entry name" value="GTPase_EngB"/>
    <property type="match status" value="1"/>
</dbReference>
<dbReference type="InterPro" id="IPR006073">
    <property type="entry name" value="GTP-bd"/>
</dbReference>
<evidence type="ECO:0000256" key="8">
    <source>
        <dbReference type="ARBA" id="ARBA00023210"/>
    </source>
</evidence>
<dbReference type="PROSITE" id="PS51706">
    <property type="entry name" value="G_ENGB"/>
    <property type="match status" value="1"/>
</dbReference>
<keyword evidence="5" id="KW-0547">Nucleotide-binding</keyword>
<dbReference type="GO" id="GO:0005525">
    <property type="term" value="F:GTP binding"/>
    <property type="evidence" value="ECO:0007669"/>
    <property type="project" value="UniProtKB-KW"/>
</dbReference>
<keyword evidence="7" id="KW-0342">GTP-binding</keyword>
<dbReference type="PANTHER" id="PTHR11649">
    <property type="entry name" value="MSS1/TRME-RELATED GTP-BINDING PROTEIN"/>
    <property type="match status" value="1"/>
</dbReference>
<sequence length="173" mass="19707">VGKSSLIKSLLNRKKLVRISSSPGKTREINFFKINDAMMFADLPGYGFARVAPALQRKWKQMIEEYLTQREPLTAIVFIVDIRRKPTELDLTLKEWLEELDKDYILLVTKADKLSASECGKQVKEIKTAFMGKNALDLIVYSSKNHTGRKELWSQLQKLARPGQAASGRKILP</sequence>
<evidence type="ECO:0000256" key="9">
    <source>
        <dbReference type="ARBA" id="ARBA00023306"/>
    </source>
</evidence>
<evidence type="ECO:0000256" key="4">
    <source>
        <dbReference type="ARBA" id="ARBA00022723"/>
    </source>
</evidence>
<keyword evidence="8" id="KW-0717">Septation</keyword>
<evidence type="ECO:0000313" key="11">
    <source>
        <dbReference type="EMBL" id="SVC50664.1"/>
    </source>
</evidence>
<dbReference type="EMBL" id="UINC01094971">
    <property type="protein sequence ID" value="SVC50664.1"/>
    <property type="molecule type" value="Genomic_DNA"/>
</dbReference>
<dbReference type="PANTHER" id="PTHR11649:SF13">
    <property type="entry name" value="ENGB-TYPE G DOMAIN-CONTAINING PROTEIN"/>
    <property type="match status" value="1"/>
</dbReference>
<dbReference type="InterPro" id="IPR027417">
    <property type="entry name" value="P-loop_NTPase"/>
</dbReference>
<name>A0A382MNX5_9ZZZZ</name>
<feature type="non-terminal residue" evidence="11">
    <location>
        <position position="1"/>
    </location>
</feature>
<keyword evidence="3" id="KW-0132">Cell division</keyword>
<accession>A0A382MNX5</accession>
<dbReference type="InterPro" id="IPR030393">
    <property type="entry name" value="G_ENGB_dom"/>
</dbReference>
<evidence type="ECO:0000256" key="6">
    <source>
        <dbReference type="ARBA" id="ARBA00022842"/>
    </source>
</evidence>
<dbReference type="AlphaFoldDB" id="A0A382MNX5"/>
<evidence type="ECO:0000256" key="1">
    <source>
        <dbReference type="ARBA" id="ARBA00001946"/>
    </source>
</evidence>
<comment type="similarity">
    <text evidence="2">Belongs to the TRAFAC class TrmE-Era-EngA-EngB-Septin-like GTPase superfamily. EngB GTPase family.</text>
</comment>
<dbReference type="InterPro" id="IPR019987">
    <property type="entry name" value="GTP-bd_ribosome_bio_YsxC"/>
</dbReference>
<dbReference type="GO" id="GO:0005829">
    <property type="term" value="C:cytosol"/>
    <property type="evidence" value="ECO:0007669"/>
    <property type="project" value="TreeGrafter"/>
</dbReference>
<comment type="cofactor">
    <cofactor evidence="1">
        <name>Mg(2+)</name>
        <dbReference type="ChEBI" id="CHEBI:18420"/>
    </cofactor>
</comment>
<evidence type="ECO:0000259" key="10">
    <source>
        <dbReference type="PROSITE" id="PS51706"/>
    </source>
</evidence>
<dbReference type="CDD" id="cd01876">
    <property type="entry name" value="YihA_EngB"/>
    <property type="match status" value="1"/>
</dbReference>
<protein>
    <recommendedName>
        <fullName evidence="10">EngB-type G domain-containing protein</fullName>
    </recommendedName>
</protein>
<keyword evidence="6" id="KW-0460">Magnesium</keyword>
<evidence type="ECO:0000256" key="3">
    <source>
        <dbReference type="ARBA" id="ARBA00022618"/>
    </source>
</evidence>